<proteinExistence type="inferred from homology"/>
<comment type="subunit">
    <text evidence="2">Component of the large ribosomal subunit.</text>
</comment>
<dbReference type="GO" id="GO:0003735">
    <property type="term" value="F:structural constituent of ribosome"/>
    <property type="evidence" value="ECO:0007669"/>
    <property type="project" value="InterPro"/>
</dbReference>
<dbReference type="GO" id="GO:0022625">
    <property type="term" value="C:cytosolic large ribosomal subunit"/>
    <property type="evidence" value="ECO:0007669"/>
    <property type="project" value="TreeGrafter"/>
</dbReference>
<dbReference type="Gene3D" id="3.10.440.10">
    <property type="match status" value="1"/>
</dbReference>
<dbReference type="InterPro" id="IPR000054">
    <property type="entry name" value="Ribosomal_eL31"/>
</dbReference>
<dbReference type="InParanoid" id="L5KRW2"/>
<evidence type="ECO:0000256" key="2">
    <source>
        <dbReference type="ARBA" id="ARBA00011133"/>
    </source>
</evidence>
<protein>
    <recommendedName>
        <fullName evidence="6">Large ribosomal subunit protein eL31</fullName>
    </recommendedName>
    <alternativeName>
        <fullName evidence="7">60S ribosomal protein L31</fullName>
    </alternativeName>
</protein>
<dbReference type="FunFam" id="3.10.440.10:FF:000001">
    <property type="entry name" value="60S ribosomal protein L31"/>
    <property type="match status" value="1"/>
</dbReference>
<dbReference type="SUPFAM" id="SSF54575">
    <property type="entry name" value="Ribosomal protein L31e"/>
    <property type="match status" value="1"/>
</dbReference>
<evidence type="ECO:0000256" key="4">
    <source>
        <dbReference type="ARBA" id="ARBA00023274"/>
    </source>
</evidence>
<dbReference type="Pfam" id="PF01198">
    <property type="entry name" value="Ribosomal_L31e"/>
    <property type="match status" value="1"/>
</dbReference>
<keyword evidence="4" id="KW-0687">Ribonucleoprotein</keyword>
<dbReference type="GO" id="GO:0002181">
    <property type="term" value="P:cytoplasmic translation"/>
    <property type="evidence" value="ECO:0007669"/>
    <property type="project" value="TreeGrafter"/>
</dbReference>
<keyword evidence="9" id="KW-1185">Reference proteome</keyword>
<evidence type="ECO:0000313" key="9">
    <source>
        <dbReference type="Proteomes" id="UP000010552"/>
    </source>
</evidence>
<dbReference type="EMBL" id="KB030592">
    <property type="protein sequence ID" value="ELK13696.1"/>
    <property type="molecule type" value="Genomic_DNA"/>
</dbReference>
<dbReference type="PANTHER" id="PTHR10956">
    <property type="entry name" value="60S RIBOSOMAL PROTEIN L31"/>
    <property type="match status" value="1"/>
</dbReference>
<evidence type="ECO:0000256" key="1">
    <source>
        <dbReference type="ARBA" id="ARBA00010808"/>
    </source>
</evidence>
<organism evidence="8 9">
    <name type="scientific">Pteropus alecto</name>
    <name type="common">Black flying fox</name>
    <dbReference type="NCBI Taxonomy" id="9402"/>
    <lineage>
        <taxon>Eukaryota</taxon>
        <taxon>Metazoa</taxon>
        <taxon>Chordata</taxon>
        <taxon>Craniata</taxon>
        <taxon>Vertebrata</taxon>
        <taxon>Euteleostomi</taxon>
        <taxon>Mammalia</taxon>
        <taxon>Eutheria</taxon>
        <taxon>Laurasiatheria</taxon>
        <taxon>Chiroptera</taxon>
        <taxon>Yinpterochiroptera</taxon>
        <taxon>Pteropodoidea</taxon>
        <taxon>Pteropodidae</taxon>
        <taxon>Pteropodinae</taxon>
        <taxon>Pteropus</taxon>
    </lineage>
</organism>
<dbReference type="SMART" id="SM01380">
    <property type="entry name" value="Ribosomal_L31e"/>
    <property type="match status" value="1"/>
</dbReference>
<evidence type="ECO:0000256" key="3">
    <source>
        <dbReference type="ARBA" id="ARBA00022980"/>
    </source>
</evidence>
<comment type="function">
    <text evidence="5">Component of the large ribosomal subunit. The ribosome is a large ribonucleoprotein complex responsible for the synthesis of proteins in the cell.</text>
</comment>
<gene>
    <name evidence="8" type="ORF">PAL_GLEAN10010927</name>
</gene>
<evidence type="ECO:0000256" key="6">
    <source>
        <dbReference type="ARBA" id="ARBA00035230"/>
    </source>
</evidence>
<dbReference type="AlphaFoldDB" id="L5KRW2"/>
<dbReference type="InterPro" id="IPR023621">
    <property type="entry name" value="Ribosomal_eL31_dom_sf"/>
</dbReference>
<reference evidence="9" key="1">
    <citation type="journal article" date="2013" name="Science">
        <title>Comparative analysis of bat genomes provides insight into the evolution of flight and immunity.</title>
        <authorList>
            <person name="Zhang G."/>
            <person name="Cowled C."/>
            <person name="Shi Z."/>
            <person name="Huang Z."/>
            <person name="Bishop-Lilly K.A."/>
            <person name="Fang X."/>
            <person name="Wynne J.W."/>
            <person name="Xiong Z."/>
            <person name="Baker M.L."/>
            <person name="Zhao W."/>
            <person name="Tachedjian M."/>
            <person name="Zhu Y."/>
            <person name="Zhou P."/>
            <person name="Jiang X."/>
            <person name="Ng J."/>
            <person name="Yang L."/>
            <person name="Wu L."/>
            <person name="Xiao J."/>
            <person name="Feng Y."/>
            <person name="Chen Y."/>
            <person name="Sun X."/>
            <person name="Zhang Y."/>
            <person name="Marsh G.A."/>
            <person name="Crameri G."/>
            <person name="Broder C.C."/>
            <person name="Frey K.G."/>
            <person name="Wang L.F."/>
            <person name="Wang J."/>
        </authorList>
    </citation>
    <scope>NUCLEOTIDE SEQUENCE [LARGE SCALE GENOMIC DNA]</scope>
</reference>
<evidence type="ECO:0000256" key="7">
    <source>
        <dbReference type="ARBA" id="ARBA00035337"/>
    </source>
</evidence>
<sequence length="116" mass="13519">MAPTKGKQTSRSAINEVVTREYTINIHKCIHGVGFKKYAPQAHKEIQKFAMRREMSTPDLRFDTRLNLAVWIKEIRNIPYCIQCGCPENIMKMKKHQTSFICWLPMCLSPLSKIYS</sequence>
<accession>L5KRW2</accession>
<name>L5KRW2_PTEAL</name>
<dbReference type="STRING" id="9402.L5KRW2"/>
<keyword evidence="3 8" id="KW-0689">Ribosomal protein</keyword>
<dbReference type="Proteomes" id="UP000010552">
    <property type="component" value="Unassembled WGS sequence"/>
</dbReference>
<comment type="similarity">
    <text evidence="1">Belongs to the eukaryotic ribosomal protein eL31 family.</text>
</comment>
<evidence type="ECO:0000256" key="5">
    <source>
        <dbReference type="ARBA" id="ARBA00034092"/>
    </source>
</evidence>
<dbReference type="PANTHER" id="PTHR10956:SF0">
    <property type="entry name" value="60S RIBOSOMAL PROTEIN L31"/>
    <property type="match status" value="1"/>
</dbReference>
<evidence type="ECO:0000313" key="8">
    <source>
        <dbReference type="EMBL" id="ELK13696.1"/>
    </source>
</evidence>